<protein>
    <recommendedName>
        <fullName evidence="1">non-specific serine/threonine protein kinase</fullName>
        <ecNumber evidence="1">2.7.11.1</ecNumber>
    </recommendedName>
</protein>
<dbReference type="InterPro" id="IPR051138">
    <property type="entry name" value="PIM_Ser/Thr_kinase"/>
</dbReference>
<keyword evidence="2" id="KW-0723">Serine/threonine-protein kinase</keyword>
<dbReference type="GO" id="GO:0043066">
    <property type="term" value="P:negative regulation of apoptotic process"/>
    <property type="evidence" value="ECO:0007669"/>
    <property type="project" value="TreeGrafter"/>
</dbReference>
<proteinExistence type="predicted"/>
<organism evidence="10 11">
    <name type="scientific">Echeneis naucrates</name>
    <name type="common">Live sharksucker</name>
    <dbReference type="NCBI Taxonomy" id="173247"/>
    <lineage>
        <taxon>Eukaryota</taxon>
        <taxon>Metazoa</taxon>
        <taxon>Chordata</taxon>
        <taxon>Craniata</taxon>
        <taxon>Vertebrata</taxon>
        <taxon>Euteleostomi</taxon>
        <taxon>Actinopterygii</taxon>
        <taxon>Neopterygii</taxon>
        <taxon>Teleostei</taxon>
        <taxon>Neoteleostei</taxon>
        <taxon>Acanthomorphata</taxon>
        <taxon>Carangaria</taxon>
        <taxon>Carangiformes</taxon>
        <taxon>Echeneidae</taxon>
        <taxon>Echeneis</taxon>
    </lineage>
</organism>
<comment type="catalytic activity">
    <reaction evidence="7">
        <text>L-threonyl-[protein] + ATP = O-phospho-L-threonyl-[protein] + ADP + H(+)</text>
        <dbReference type="Rhea" id="RHEA:46608"/>
        <dbReference type="Rhea" id="RHEA-COMP:11060"/>
        <dbReference type="Rhea" id="RHEA-COMP:11605"/>
        <dbReference type="ChEBI" id="CHEBI:15378"/>
        <dbReference type="ChEBI" id="CHEBI:30013"/>
        <dbReference type="ChEBI" id="CHEBI:30616"/>
        <dbReference type="ChEBI" id="CHEBI:61977"/>
        <dbReference type="ChEBI" id="CHEBI:456216"/>
        <dbReference type="EC" id="2.7.11.1"/>
    </reaction>
</comment>
<keyword evidence="6" id="KW-0067">ATP-binding</keyword>
<evidence type="ECO:0000256" key="3">
    <source>
        <dbReference type="ARBA" id="ARBA00022679"/>
    </source>
</evidence>
<dbReference type="PANTHER" id="PTHR22984">
    <property type="entry name" value="SERINE/THREONINE-PROTEIN KINASE PIM"/>
    <property type="match status" value="1"/>
</dbReference>
<dbReference type="AlphaFoldDB" id="A0A665T9R3"/>
<dbReference type="EC" id="2.7.11.1" evidence="1"/>
<dbReference type="GO" id="GO:0005524">
    <property type="term" value="F:ATP binding"/>
    <property type="evidence" value="ECO:0007669"/>
    <property type="project" value="UniProtKB-KW"/>
</dbReference>
<feature type="signal peptide" evidence="9">
    <location>
        <begin position="1"/>
        <end position="25"/>
    </location>
</feature>
<evidence type="ECO:0000256" key="4">
    <source>
        <dbReference type="ARBA" id="ARBA00022741"/>
    </source>
</evidence>
<dbReference type="GO" id="GO:0005737">
    <property type="term" value="C:cytoplasm"/>
    <property type="evidence" value="ECO:0007669"/>
    <property type="project" value="TreeGrafter"/>
</dbReference>
<dbReference type="GO" id="GO:0004674">
    <property type="term" value="F:protein serine/threonine kinase activity"/>
    <property type="evidence" value="ECO:0007669"/>
    <property type="project" value="UniProtKB-KW"/>
</dbReference>
<dbReference type="Ensembl" id="ENSENLT00000006889.1">
    <property type="protein sequence ID" value="ENSENLP00000006594.1"/>
    <property type="gene ID" value="ENSENLG00000003126.1"/>
</dbReference>
<evidence type="ECO:0000256" key="2">
    <source>
        <dbReference type="ARBA" id="ARBA00022527"/>
    </source>
</evidence>
<evidence type="ECO:0000313" key="10">
    <source>
        <dbReference type="Ensembl" id="ENSENLP00000006594.1"/>
    </source>
</evidence>
<reference evidence="10" key="3">
    <citation type="submission" date="2025-09" db="UniProtKB">
        <authorList>
            <consortium name="Ensembl"/>
        </authorList>
    </citation>
    <scope>IDENTIFICATION</scope>
</reference>
<dbReference type="OMA" id="FGMEHLI"/>
<keyword evidence="4" id="KW-0547">Nucleotide-binding</keyword>
<evidence type="ECO:0000256" key="5">
    <source>
        <dbReference type="ARBA" id="ARBA00022777"/>
    </source>
</evidence>
<evidence type="ECO:0000256" key="8">
    <source>
        <dbReference type="ARBA" id="ARBA00048679"/>
    </source>
</evidence>
<dbReference type="InParanoid" id="A0A665T9R3"/>
<keyword evidence="11" id="KW-1185">Reference proteome</keyword>
<evidence type="ECO:0000313" key="11">
    <source>
        <dbReference type="Proteomes" id="UP000472264"/>
    </source>
</evidence>
<dbReference type="GO" id="GO:0007346">
    <property type="term" value="P:regulation of mitotic cell cycle"/>
    <property type="evidence" value="ECO:0007669"/>
    <property type="project" value="TreeGrafter"/>
</dbReference>
<evidence type="ECO:0000256" key="9">
    <source>
        <dbReference type="SAM" id="SignalP"/>
    </source>
</evidence>
<comment type="catalytic activity">
    <reaction evidence="8">
        <text>L-seryl-[protein] + ATP = O-phospho-L-seryl-[protein] + ADP + H(+)</text>
        <dbReference type="Rhea" id="RHEA:17989"/>
        <dbReference type="Rhea" id="RHEA-COMP:9863"/>
        <dbReference type="Rhea" id="RHEA-COMP:11604"/>
        <dbReference type="ChEBI" id="CHEBI:15378"/>
        <dbReference type="ChEBI" id="CHEBI:29999"/>
        <dbReference type="ChEBI" id="CHEBI:30616"/>
        <dbReference type="ChEBI" id="CHEBI:83421"/>
        <dbReference type="ChEBI" id="CHEBI:456216"/>
        <dbReference type="EC" id="2.7.11.1"/>
    </reaction>
</comment>
<dbReference type="PANTHER" id="PTHR22984:SF11">
    <property type="entry name" value="AURORA KINASE-RELATED"/>
    <property type="match status" value="1"/>
</dbReference>
<evidence type="ECO:0000256" key="7">
    <source>
        <dbReference type="ARBA" id="ARBA00047899"/>
    </source>
</evidence>
<keyword evidence="5" id="KW-0418">Kinase</keyword>
<dbReference type="Gene3D" id="3.30.200.20">
    <property type="entry name" value="Phosphorylase Kinase, domain 1"/>
    <property type="match status" value="2"/>
</dbReference>
<keyword evidence="9" id="KW-0732">Signal</keyword>
<name>A0A665T9R3_ECHNA</name>
<evidence type="ECO:0000256" key="6">
    <source>
        <dbReference type="ARBA" id="ARBA00022840"/>
    </source>
</evidence>
<accession>A0A665T9R3</accession>
<reference evidence="10" key="1">
    <citation type="submission" date="2021-04" db="EMBL/GenBank/DDBJ databases">
        <authorList>
            <consortium name="Wellcome Sanger Institute Data Sharing"/>
        </authorList>
    </citation>
    <scope>NUCLEOTIDE SEQUENCE [LARGE SCALE GENOMIC DNA]</scope>
</reference>
<dbReference type="InterPro" id="IPR011009">
    <property type="entry name" value="Kinase-like_dom_sf"/>
</dbReference>
<dbReference type="SUPFAM" id="SSF56112">
    <property type="entry name" value="Protein kinase-like (PK-like)"/>
    <property type="match status" value="1"/>
</dbReference>
<sequence length="118" mass="13463">MCMYVNFFVFFFCFCFCFLVEQFEAKYKEQFPLGNGGCGYVFAGYRKSDSLPVSQTYILIKNESVGTSVSVSLLDWYELENELILVLERPVPCDDLFTYILLNGGALEESEAKVSYSS</sequence>
<keyword evidence="3" id="KW-0808">Transferase</keyword>
<feature type="chain" id="PRO_5025662154" description="non-specific serine/threonine protein kinase" evidence="9">
    <location>
        <begin position="26"/>
        <end position="118"/>
    </location>
</feature>
<dbReference type="Proteomes" id="UP000472264">
    <property type="component" value="Chromosome 14"/>
</dbReference>
<evidence type="ECO:0000256" key="1">
    <source>
        <dbReference type="ARBA" id="ARBA00012513"/>
    </source>
</evidence>
<reference evidence="10" key="2">
    <citation type="submission" date="2025-08" db="UniProtKB">
        <authorList>
            <consortium name="Ensembl"/>
        </authorList>
    </citation>
    <scope>IDENTIFICATION</scope>
</reference>